<evidence type="ECO:0000259" key="2">
    <source>
        <dbReference type="Pfam" id="PF22980"/>
    </source>
</evidence>
<dbReference type="GeneID" id="11522129"/>
<reference evidence="3 4" key="1">
    <citation type="journal article" date="2011" name="Nat. Biotechnol.">
        <title>Comparative genomic analysis of the thermophilic biomass-degrading fungi Myceliophthora thermophila and Thielavia terrestris.</title>
        <authorList>
            <person name="Berka R.M."/>
            <person name="Grigoriev I.V."/>
            <person name="Otillar R."/>
            <person name="Salamov A."/>
            <person name="Grimwood J."/>
            <person name="Reid I."/>
            <person name="Ishmael N."/>
            <person name="John T."/>
            <person name="Darmond C."/>
            <person name="Moisan M.-C."/>
            <person name="Henrissat B."/>
            <person name="Coutinho P.M."/>
            <person name="Lombard V."/>
            <person name="Natvig D.O."/>
            <person name="Lindquist E."/>
            <person name="Schmutz J."/>
            <person name="Lucas S."/>
            <person name="Harris P."/>
            <person name="Powlowski J."/>
            <person name="Bellemare A."/>
            <person name="Taylor D."/>
            <person name="Butler G."/>
            <person name="de Vries R.P."/>
            <person name="Allijn I.E."/>
            <person name="van den Brink J."/>
            <person name="Ushinsky S."/>
            <person name="Storms R."/>
            <person name="Powell A.J."/>
            <person name="Paulsen I.T."/>
            <person name="Elbourne L.D.H."/>
            <person name="Baker S.E."/>
            <person name="Magnuson J."/>
            <person name="LaBoissiere S."/>
            <person name="Clutterbuck A.J."/>
            <person name="Martinez D."/>
            <person name="Wogulis M."/>
            <person name="de Leon A.L."/>
            <person name="Rey M.W."/>
            <person name="Tsang A."/>
        </authorList>
    </citation>
    <scope>NUCLEOTIDE SEQUENCE [LARGE SCALE GENOMIC DNA]</scope>
    <source>
        <strain evidence="4">ATCC 38088 / NRRL 8126</strain>
    </source>
</reference>
<feature type="region of interest" description="Disordered" evidence="1">
    <location>
        <begin position="57"/>
        <end position="139"/>
    </location>
</feature>
<dbReference type="OrthoDB" id="3944408at2759"/>
<feature type="domain" description="Myb-like DNA-binding" evidence="2">
    <location>
        <begin position="8"/>
        <end position="56"/>
    </location>
</feature>
<dbReference type="KEGG" id="ttt:THITE_2124083"/>
<protein>
    <recommendedName>
        <fullName evidence="2">Myb-like DNA-binding domain-containing protein</fullName>
    </recommendedName>
</protein>
<evidence type="ECO:0000313" key="4">
    <source>
        <dbReference type="Proteomes" id="UP000008181"/>
    </source>
</evidence>
<evidence type="ECO:0000313" key="3">
    <source>
        <dbReference type="EMBL" id="AEO71557.1"/>
    </source>
</evidence>
<feature type="compositionally biased region" description="Basic residues" evidence="1">
    <location>
        <begin position="304"/>
        <end position="317"/>
    </location>
</feature>
<gene>
    <name evidence="3" type="ORF">THITE_2124083</name>
</gene>
<feature type="compositionally biased region" description="Pro residues" evidence="1">
    <location>
        <begin position="177"/>
        <end position="186"/>
    </location>
</feature>
<feature type="compositionally biased region" description="Basic and acidic residues" evidence="1">
    <location>
        <begin position="80"/>
        <end position="95"/>
    </location>
</feature>
<feature type="compositionally biased region" description="Low complexity" evidence="1">
    <location>
        <begin position="267"/>
        <end position="280"/>
    </location>
</feature>
<proteinExistence type="predicted"/>
<feature type="region of interest" description="Disordered" evidence="1">
    <location>
        <begin position="234"/>
        <end position="342"/>
    </location>
</feature>
<feature type="region of interest" description="Disordered" evidence="1">
    <location>
        <begin position="167"/>
        <end position="186"/>
    </location>
</feature>
<name>G2RI95_THETT</name>
<feature type="compositionally biased region" description="Low complexity" evidence="1">
    <location>
        <begin position="318"/>
        <end position="342"/>
    </location>
</feature>
<organism evidence="3 4">
    <name type="scientific">Thermothielavioides terrestris (strain ATCC 38088 / NRRL 8126)</name>
    <name type="common">Thielavia terrestris</name>
    <dbReference type="NCBI Taxonomy" id="578455"/>
    <lineage>
        <taxon>Eukaryota</taxon>
        <taxon>Fungi</taxon>
        <taxon>Dikarya</taxon>
        <taxon>Ascomycota</taxon>
        <taxon>Pezizomycotina</taxon>
        <taxon>Sordariomycetes</taxon>
        <taxon>Sordariomycetidae</taxon>
        <taxon>Sordariales</taxon>
        <taxon>Chaetomiaceae</taxon>
        <taxon>Thermothielavioides</taxon>
        <taxon>Thermothielavioides terrestris</taxon>
    </lineage>
</organism>
<dbReference type="STRING" id="578455.G2RI95"/>
<dbReference type="eggNOG" id="ENOG502QU1R">
    <property type="taxonomic scope" value="Eukaryota"/>
</dbReference>
<sequence>MANNDNAMARFLFAILQQKCLKDIDWNKVAHNPILAQEITNGHAARMRYSRFRAAMLGLEPQRRNRTNPDKSRVSKKKKADGVKPKKEDDDEKKSGSGIGNIKTEKTAEANSPTTIKSEGRSIAPPAPQPSQPPAPMMTPAMLKTEASLDNPFNQQGNPPSILAAAASSPRIKQEQLPPPAASITPPMPEPTTFGLVSTTPATSSASSTPYVDSHHRMQMRLLTPCSDTDPVGIQGFFPQSPAPSTSDLLHSQHHHHSHHHHHPTVGAGSPPLSAAAPSPYDFSQCLEAAGPPSPWHSQQPQQQHHHPHHQHHHHSHSQGSPSLYSFGPTPGTTTGTAGGFTTLDGSGYNPFCADHHHHHGHDEDADHVVDPLGLHAGAGMGMASNLFREREFEMEMDRATAAVAGAAGTGSGGGDGVPVGSQMVKHEHGWDGAFGGI</sequence>
<accession>G2RI95</accession>
<keyword evidence="4" id="KW-1185">Reference proteome</keyword>
<dbReference type="Pfam" id="PF22980">
    <property type="entry name" value="Myb_DNA-bind_8"/>
    <property type="match status" value="1"/>
</dbReference>
<dbReference type="AlphaFoldDB" id="G2RI95"/>
<dbReference type="Proteomes" id="UP000008181">
    <property type="component" value="Chromosome 6"/>
</dbReference>
<dbReference type="EMBL" id="CP003014">
    <property type="protein sequence ID" value="AEO71557.1"/>
    <property type="molecule type" value="Genomic_DNA"/>
</dbReference>
<feature type="compositionally biased region" description="Basic residues" evidence="1">
    <location>
        <begin position="252"/>
        <end position="264"/>
    </location>
</feature>
<dbReference type="InterPro" id="IPR054505">
    <property type="entry name" value="Myb_DNA-bind_8"/>
</dbReference>
<feature type="compositionally biased region" description="Basic and acidic residues" evidence="1">
    <location>
        <begin position="61"/>
        <end position="73"/>
    </location>
</feature>
<evidence type="ECO:0000256" key="1">
    <source>
        <dbReference type="SAM" id="MobiDB-lite"/>
    </source>
</evidence>
<dbReference type="RefSeq" id="XP_003657893.1">
    <property type="nucleotide sequence ID" value="XM_003657845.1"/>
</dbReference>
<dbReference type="HOGENOM" id="CLU_625830_0_0_1"/>
<feature type="compositionally biased region" description="Pro residues" evidence="1">
    <location>
        <begin position="125"/>
        <end position="137"/>
    </location>
</feature>